<dbReference type="Gene3D" id="3.30.70.270">
    <property type="match status" value="1"/>
</dbReference>
<dbReference type="Gene3D" id="3.30.450.20">
    <property type="entry name" value="PAS domain"/>
    <property type="match status" value="2"/>
</dbReference>
<evidence type="ECO:0000256" key="2">
    <source>
        <dbReference type="ARBA" id="ARBA00012528"/>
    </source>
</evidence>
<protein>
    <recommendedName>
        <fullName evidence="2">diguanylate cyclase</fullName>
        <ecNumber evidence="2">2.7.7.65</ecNumber>
    </recommendedName>
</protein>
<evidence type="ECO:0000313" key="11">
    <source>
        <dbReference type="Proteomes" id="UP001430614"/>
    </source>
</evidence>
<keyword evidence="6 8" id="KW-0472">Membrane</keyword>
<dbReference type="GO" id="GO:0052621">
    <property type="term" value="F:diguanylate cyclase activity"/>
    <property type="evidence" value="ECO:0007669"/>
    <property type="project" value="UniProtKB-EC"/>
</dbReference>
<gene>
    <name evidence="10" type="ORF">LJ655_02930</name>
</gene>
<evidence type="ECO:0000256" key="5">
    <source>
        <dbReference type="ARBA" id="ARBA00022989"/>
    </source>
</evidence>
<dbReference type="Proteomes" id="UP001430614">
    <property type="component" value="Unassembled WGS sequence"/>
</dbReference>
<dbReference type="InterPro" id="IPR043128">
    <property type="entry name" value="Rev_trsase/Diguanyl_cyclase"/>
</dbReference>
<dbReference type="PROSITE" id="PS50887">
    <property type="entry name" value="GGDEF"/>
    <property type="match status" value="1"/>
</dbReference>
<evidence type="ECO:0000256" key="1">
    <source>
        <dbReference type="ARBA" id="ARBA00004651"/>
    </source>
</evidence>
<dbReference type="SMART" id="SM00267">
    <property type="entry name" value="GGDEF"/>
    <property type="match status" value="1"/>
</dbReference>
<keyword evidence="11" id="KW-1185">Reference proteome</keyword>
<dbReference type="EC" id="2.7.7.65" evidence="2"/>
<dbReference type="InterPro" id="IPR050469">
    <property type="entry name" value="Diguanylate_Cyclase"/>
</dbReference>
<keyword evidence="5 8" id="KW-1133">Transmembrane helix</keyword>
<comment type="caution">
    <text evidence="10">The sequence shown here is derived from an EMBL/GenBank/DDBJ whole genome shotgun (WGS) entry which is preliminary data.</text>
</comment>
<dbReference type="EMBL" id="JAJITC010000001">
    <property type="protein sequence ID" value="MCC8400858.1"/>
    <property type="molecule type" value="Genomic_DNA"/>
</dbReference>
<feature type="domain" description="GGDEF" evidence="9">
    <location>
        <begin position="377"/>
        <end position="515"/>
    </location>
</feature>
<keyword evidence="10" id="KW-0548">Nucleotidyltransferase</keyword>
<dbReference type="InterPro" id="IPR000160">
    <property type="entry name" value="GGDEF_dom"/>
</dbReference>
<proteinExistence type="predicted"/>
<dbReference type="CDD" id="cd01949">
    <property type="entry name" value="GGDEF"/>
    <property type="match status" value="1"/>
</dbReference>
<dbReference type="Pfam" id="PF00990">
    <property type="entry name" value="GGDEF"/>
    <property type="match status" value="1"/>
</dbReference>
<evidence type="ECO:0000256" key="4">
    <source>
        <dbReference type="ARBA" id="ARBA00022692"/>
    </source>
</evidence>
<feature type="transmembrane region" description="Helical" evidence="8">
    <location>
        <begin position="309"/>
        <end position="333"/>
    </location>
</feature>
<evidence type="ECO:0000259" key="9">
    <source>
        <dbReference type="PROSITE" id="PS50887"/>
    </source>
</evidence>
<keyword evidence="4 8" id="KW-0812">Transmembrane</keyword>
<keyword evidence="10" id="KW-0808">Transferase</keyword>
<feature type="transmembrane region" description="Helical" evidence="8">
    <location>
        <begin position="32"/>
        <end position="51"/>
    </location>
</feature>
<comment type="catalytic activity">
    <reaction evidence="7">
        <text>2 GTP = 3',3'-c-di-GMP + 2 diphosphate</text>
        <dbReference type="Rhea" id="RHEA:24898"/>
        <dbReference type="ChEBI" id="CHEBI:33019"/>
        <dbReference type="ChEBI" id="CHEBI:37565"/>
        <dbReference type="ChEBI" id="CHEBI:58805"/>
        <dbReference type="EC" id="2.7.7.65"/>
    </reaction>
</comment>
<dbReference type="PANTHER" id="PTHR45138">
    <property type="entry name" value="REGULATORY COMPONENTS OF SENSORY TRANSDUCTION SYSTEM"/>
    <property type="match status" value="1"/>
</dbReference>
<comment type="subcellular location">
    <subcellularLocation>
        <location evidence="1">Cell membrane</location>
        <topology evidence="1">Multi-pass membrane protein</topology>
    </subcellularLocation>
</comment>
<evidence type="ECO:0000256" key="6">
    <source>
        <dbReference type="ARBA" id="ARBA00023136"/>
    </source>
</evidence>
<dbReference type="Pfam" id="PF02743">
    <property type="entry name" value="dCache_1"/>
    <property type="match status" value="1"/>
</dbReference>
<organism evidence="10 11">
    <name type="scientific">Paraburkholderia translucens</name>
    <dbReference type="NCBI Taxonomy" id="2886945"/>
    <lineage>
        <taxon>Bacteria</taxon>
        <taxon>Pseudomonadati</taxon>
        <taxon>Pseudomonadota</taxon>
        <taxon>Betaproteobacteria</taxon>
        <taxon>Burkholderiales</taxon>
        <taxon>Burkholderiaceae</taxon>
        <taxon>Paraburkholderia</taxon>
    </lineage>
</organism>
<evidence type="ECO:0000256" key="7">
    <source>
        <dbReference type="ARBA" id="ARBA00034247"/>
    </source>
</evidence>
<dbReference type="CDD" id="cd12914">
    <property type="entry name" value="PDC1_DGC_like"/>
    <property type="match status" value="1"/>
</dbReference>
<dbReference type="RefSeq" id="WP_230559750.1">
    <property type="nucleotide sequence ID" value="NZ_JAJITC010000001.1"/>
</dbReference>
<keyword evidence="3" id="KW-1003">Cell membrane</keyword>
<dbReference type="InterPro" id="IPR033479">
    <property type="entry name" value="dCache_1"/>
</dbReference>
<evidence type="ECO:0000313" key="10">
    <source>
        <dbReference type="EMBL" id="MCC8400858.1"/>
    </source>
</evidence>
<dbReference type="NCBIfam" id="TIGR00254">
    <property type="entry name" value="GGDEF"/>
    <property type="match status" value="1"/>
</dbReference>
<dbReference type="InterPro" id="IPR029787">
    <property type="entry name" value="Nucleotide_cyclase"/>
</dbReference>
<name>A0ABS8K7Y7_9BURK</name>
<sequence>MARQALSLRHRLRHTWRFVRVGMTRYVGNRPWVAGIAGTLVALAMSILIALEVGAGRSETLDHARQTSQNLVSIISADLERNVEIYSLSLQAMADVARDPLTWTLPAPERQAMLFDRVTTAAYLGGAYVVDANGQVAAAQYEDANTTIRLDDREYFQVHQRNPAAGLCFSHPYTSRLRGGELSIALTRRIDDAQGRFAGIALLAIRIEYFQHLLDRIDTGAQGSVFIVMTDGTLLARKPLAAPEIGSNIAMPPRFREMDTHGSGTYEAIATIDGVRRIYTYTHVPGTPLIAVVAPAVDDVLAPWQHRSHVAAALTIGFGAVFVFVSWLLAFALRDKQRAQAALQRLATTDPLTRLDNRRVLDKRLDDEWRRAQRERKPLSVLFIDIDHFKTFNDTYGHDSGDEVLIAVADCIASVARRSSDLVARYGGEEFAVVLPDTTAEGAFAVAEQIRRKVESQVIVPEQGAPRGVTVSVGCATALPPSTDVANGLDLLAAADQQLYVAKHQGRNRTCSAQWKEGAAAQAGSRAGAGL</sequence>
<reference evidence="10 11" key="1">
    <citation type="submission" date="2021-11" db="EMBL/GenBank/DDBJ databases">
        <authorList>
            <person name="Oh E.-T."/>
            <person name="Kim S.-B."/>
        </authorList>
    </citation>
    <scope>NUCLEOTIDE SEQUENCE [LARGE SCALE GENOMIC DNA]</scope>
    <source>
        <strain evidence="10 11">MMS20-SJTN17</strain>
    </source>
</reference>
<evidence type="ECO:0000256" key="8">
    <source>
        <dbReference type="SAM" id="Phobius"/>
    </source>
</evidence>
<evidence type="ECO:0000256" key="3">
    <source>
        <dbReference type="ARBA" id="ARBA00022475"/>
    </source>
</evidence>
<dbReference type="CDD" id="cd12915">
    <property type="entry name" value="PDC2_DGC_like"/>
    <property type="match status" value="1"/>
</dbReference>
<dbReference type="SUPFAM" id="SSF55073">
    <property type="entry name" value="Nucleotide cyclase"/>
    <property type="match status" value="1"/>
</dbReference>
<accession>A0ABS8K7Y7</accession>
<dbReference type="PANTHER" id="PTHR45138:SF9">
    <property type="entry name" value="DIGUANYLATE CYCLASE DGCM-RELATED"/>
    <property type="match status" value="1"/>
</dbReference>